<dbReference type="SUPFAM" id="SSF56112">
    <property type="entry name" value="Protein kinase-like (PK-like)"/>
    <property type="match status" value="1"/>
</dbReference>
<dbReference type="Pfam" id="PF01636">
    <property type="entry name" value="APH"/>
    <property type="match status" value="1"/>
</dbReference>
<evidence type="ECO:0000313" key="3">
    <source>
        <dbReference type="Proteomes" id="UP000316298"/>
    </source>
</evidence>
<keyword evidence="2" id="KW-0808">Transferase</keyword>
<evidence type="ECO:0000259" key="1">
    <source>
        <dbReference type="Pfam" id="PF01636"/>
    </source>
</evidence>
<name>A0A542EVJ9_9ACTN</name>
<dbReference type="InterPro" id="IPR011009">
    <property type="entry name" value="Kinase-like_dom_sf"/>
</dbReference>
<gene>
    <name evidence="2" type="ORF">FB475_3367</name>
</gene>
<dbReference type="GO" id="GO:0016740">
    <property type="term" value="F:transferase activity"/>
    <property type="evidence" value="ECO:0007669"/>
    <property type="project" value="UniProtKB-KW"/>
</dbReference>
<organism evidence="2 3">
    <name type="scientific">Kribbella jejuensis</name>
    <dbReference type="NCBI Taxonomy" id="236068"/>
    <lineage>
        <taxon>Bacteria</taxon>
        <taxon>Bacillati</taxon>
        <taxon>Actinomycetota</taxon>
        <taxon>Actinomycetes</taxon>
        <taxon>Propionibacteriales</taxon>
        <taxon>Kribbellaceae</taxon>
        <taxon>Kribbella</taxon>
    </lineage>
</organism>
<dbReference type="Gene3D" id="3.90.1200.10">
    <property type="match status" value="1"/>
</dbReference>
<dbReference type="AlphaFoldDB" id="A0A542EVJ9"/>
<dbReference type="Proteomes" id="UP000316298">
    <property type="component" value="Unassembled WGS sequence"/>
</dbReference>
<accession>A0A542EVJ9</accession>
<protein>
    <submittedName>
        <fullName evidence="2">Phosphotransferase family enzyme</fullName>
    </submittedName>
</protein>
<dbReference type="OrthoDB" id="3383851at2"/>
<dbReference type="InterPro" id="IPR002575">
    <property type="entry name" value="Aminoglycoside_PTrfase"/>
</dbReference>
<keyword evidence="3" id="KW-1185">Reference proteome</keyword>
<sequence length="261" mass="28534">MTHNLTLTESTATKHYTSWSRQEPARELAALTLLTHATPDLTPAPLASSTRPSPWLRMTRIPGSPLAAPVNSTQLTALGDALERLWSITSVALEPIDLLALVRRTRKGLTALRTTEGVIGRAATTWLENEPTDLTDTPDPVVAHGDPNLTNYLWDGSRIRIIDFEDAGHGDRTVELANLVEHLSWRTTDPTPLTTRFQTNEDRFRAARLLWAGFWLTLIGPGGPSADRNPPGTAEAQAHRLLKLAVGQPPAVPHRPGCPAR</sequence>
<evidence type="ECO:0000313" key="2">
    <source>
        <dbReference type="EMBL" id="TQJ19206.1"/>
    </source>
</evidence>
<reference evidence="2 3" key="1">
    <citation type="submission" date="2019-06" db="EMBL/GenBank/DDBJ databases">
        <title>Sequencing the genomes of 1000 actinobacteria strains.</title>
        <authorList>
            <person name="Klenk H.-P."/>
        </authorList>
    </citation>
    <scope>NUCLEOTIDE SEQUENCE [LARGE SCALE GENOMIC DNA]</scope>
    <source>
        <strain evidence="2 3">DSM 17305</strain>
    </source>
</reference>
<proteinExistence type="predicted"/>
<feature type="domain" description="Aminoglycoside phosphotransferase" evidence="1">
    <location>
        <begin position="18"/>
        <end position="201"/>
    </location>
</feature>
<dbReference type="RefSeq" id="WP_141857033.1">
    <property type="nucleotide sequence ID" value="NZ_BAAAKA010000050.1"/>
</dbReference>
<dbReference type="EMBL" id="VFMM01000001">
    <property type="protein sequence ID" value="TQJ19206.1"/>
    <property type="molecule type" value="Genomic_DNA"/>
</dbReference>
<comment type="caution">
    <text evidence="2">The sequence shown here is derived from an EMBL/GenBank/DDBJ whole genome shotgun (WGS) entry which is preliminary data.</text>
</comment>